<accession>A0ACC2SCD7</accession>
<name>A0ACC2SCD7_9FUNG</name>
<gene>
    <name evidence="1" type="ORF">DSO57_1034730</name>
</gene>
<protein>
    <submittedName>
        <fullName evidence="1">Uncharacterized protein</fullName>
    </submittedName>
</protein>
<sequence>MTLLVILGLCGAIVTQSTRSRSYVPSIQTMRDASWYASAVACTDQHVLNWSCKMCQKVPTARHVESFANKIYNTRAFVAIDSEKSRVILAFRGSKNIQNVMADGLFVLTSYSPASRINSKVHNGFKLATLSVYDAMRDRVRLLLKNPEYSRYKILMTGHSLGGAMAVLSTIKLREDLQLSWNRFQVITFGQPPTGNLEFAEWYNDQHIATARVVNHFDLVPHLGSAYIGRLIHHKHEVWITGPGNASNIRICNSKRLVDPTCSSSLSPAQYKPTDHVHYFDAGFGKEDCSPNPSPI</sequence>
<dbReference type="Proteomes" id="UP001165960">
    <property type="component" value="Unassembled WGS sequence"/>
</dbReference>
<reference evidence="1" key="1">
    <citation type="submission" date="2022-04" db="EMBL/GenBank/DDBJ databases">
        <title>Genome of the entomopathogenic fungus Entomophthora muscae.</title>
        <authorList>
            <person name="Elya C."/>
            <person name="Lovett B.R."/>
            <person name="Lee E."/>
            <person name="Macias A.M."/>
            <person name="Hajek A.E."/>
            <person name="De Bivort B.L."/>
            <person name="Kasson M.T."/>
            <person name="De Fine Licht H.H."/>
            <person name="Stajich J.E."/>
        </authorList>
    </citation>
    <scope>NUCLEOTIDE SEQUENCE</scope>
    <source>
        <strain evidence="1">Berkeley</strain>
    </source>
</reference>
<evidence type="ECO:0000313" key="2">
    <source>
        <dbReference type="Proteomes" id="UP001165960"/>
    </source>
</evidence>
<comment type="caution">
    <text evidence="1">The sequence shown here is derived from an EMBL/GenBank/DDBJ whole genome shotgun (WGS) entry which is preliminary data.</text>
</comment>
<dbReference type="EMBL" id="QTSX02005264">
    <property type="protein sequence ID" value="KAJ9060076.1"/>
    <property type="molecule type" value="Genomic_DNA"/>
</dbReference>
<keyword evidence="2" id="KW-1185">Reference proteome</keyword>
<evidence type="ECO:0000313" key="1">
    <source>
        <dbReference type="EMBL" id="KAJ9060076.1"/>
    </source>
</evidence>
<organism evidence="1 2">
    <name type="scientific">Entomophthora muscae</name>
    <dbReference type="NCBI Taxonomy" id="34485"/>
    <lineage>
        <taxon>Eukaryota</taxon>
        <taxon>Fungi</taxon>
        <taxon>Fungi incertae sedis</taxon>
        <taxon>Zoopagomycota</taxon>
        <taxon>Entomophthoromycotina</taxon>
        <taxon>Entomophthoromycetes</taxon>
        <taxon>Entomophthorales</taxon>
        <taxon>Entomophthoraceae</taxon>
        <taxon>Entomophthora</taxon>
    </lineage>
</organism>
<proteinExistence type="predicted"/>